<accession>A0ACB7V8M1</accession>
<keyword evidence="2" id="KW-1185">Reference proteome</keyword>
<comment type="caution">
    <text evidence="1">The sequence shown here is derived from an EMBL/GenBank/DDBJ whole genome shotgun (WGS) entry which is preliminary data.</text>
</comment>
<evidence type="ECO:0000313" key="2">
    <source>
        <dbReference type="Proteomes" id="UP000827976"/>
    </source>
</evidence>
<protein>
    <submittedName>
        <fullName evidence="1">Phloem protein 2-like protein</fullName>
    </submittedName>
</protein>
<gene>
    <name evidence="1" type="ORF">IHE45_11G100000</name>
</gene>
<feature type="non-terminal residue" evidence="1">
    <location>
        <position position="303"/>
    </location>
</feature>
<name>A0ACB7V8M1_DIOAL</name>
<dbReference type="Proteomes" id="UP000827976">
    <property type="component" value="Chromosome 11"/>
</dbReference>
<organism evidence="1 2">
    <name type="scientific">Dioscorea alata</name>
    <name type="common">Purple yam</name>
    <dbReference type="NCBI Taxonomy" id="55571"/>
    <lineage>
        <taxon>Eukaryota</taxon>
        <taxon>Viridiplantae</taxon>
        <taxon>Streptophyta</taxon>
        <taxon>Embryophyta</taxon>
        <taxon>Tracheophyta</taxon>
        <taxon>Spermatophyta</taxon>
        <taxon>Magnoliopsida</taxon>
        <taxon>Liliopsida</taxon>
        <taxon>Dioscoreales</taxon>
        <taxon>Dioscoreaceae</taxon>
        <taxon>Dioscorea</taxon>
    </lineage>
</organism>
<evidence type="ECO:0000313" key="1">
    <source>
        <dbReference type="EMBL" id="KAH7669775.1"/>
    </source>
</evidence>
<proteinExistence type="predicted"/>
<sequence>MAEGTGGGVDFSRLPEGCISNVLSLTSPADVCRTAMVSPVFRSAAASDTVWERFIPSDIDEILSRSMDRIECSSKRELYFRLCNPILINDGKMSFFLEKSSGKKCYMLSARQLFIIWGDTPRYWRWISVDNTRFEEVAELLHVCWLEIRGKLDTRQLSQHTKYAAYLVFNLAEASRGLDHPSQETSVKLGAHVSSHITRLMTPLETEYSAYRYDWMENELSDHSDSDDYEDQVAQVTELQSNTDVVSREDGWMEIELGEFDTECGDDGEVEMNFMEIKGLNWKSGLIVQDDTLGCKQPKSTPL</sequence>
<dbReference type="EMBL" id="CM037021">
    <property type="protein sequence ID" value="KAH7669775.1"/>
    <property type="molecule type" value="Genomic_DNA"/>
</dbReference>
<reference evidence="2" key="1">
    <citation type="journal article" date="2022" name="Nat. Commun.">
        <title>Chromosome evolution and the genetic basis of agronomically important traits in greater yam.</title>
        <authorList>
            <person name="Bredeson J.V."/>
            <person name="Lyons J.B."/>
            <person name="Oniyinde I.O."/>
            <person name="Okereke N.R."/>
            <person name="Kolade O."/>
            <person name="Nnabue I."/>
            <person name="Nwadili C.O."/>
            <person name="Hribova E."/>
            <person name="Parker M."/>
            <person name="Nwogha J."/>
            <person name="Shu S."/>
            <person name="Carlson J."/>
            <person name="Kariba R."/>
            <person name="Muthemba S."/>
            <person name="Knop K."/>
            <person name="Barton G.J."/>
            <person name="Sherwood A.V."/>
            <person name="Lopez-Montes A."/>
            <person name="Asiedu R."/>
            <person name="Jamnadass R."/>
            <person name="Muchugi A."/>
            <person name="Goodstein D."/>
            <person name="Egesi C.N."/>
            <person name="Featherston J."/>
            <person name="Asfaw A."/>
            <person name="Simpson G.G."/>
            <person name="Dolezel J."/>
            <person name="Hendre P.S."/>
            <person name="Van Deynze A."/>
            <person name="Kumar P.L."/>
            <person name="Obidiegwu J.E."/>
            <person name="Bhattacharjee R."/>
            <person name="Rokhsar D.S."/>
        </authorList>
    </citation>
    <scope>NUCLEOTIDE SEQUENCE [LARGE SCALE GENOMIC DNA]</scope>
    <source>
        <strain evidence="2">cv. TDa95/00328</strain>
    </source>
</reference>